<evidence type="ECO:0008006" key="4">
    <source>
        <dbReference type="Google" id="ProtNLM"/>
    </source>
</evidence>
<evidence type="ECO:0000313" key="2">
    <source>
        <dbReference type="EMBL" id="KAE9018962.1"/>
    </source>
</evidence>
<evidence type="ECO:0000313" key="3">
    <source>
        <dbReference type="Proteomes" id="UP000429607"/>
    </source>
</evidence>
<protein>
    <recommendedName>
        <fullName evidence="4">Secreted protein</fullName>
    </recommendedName>
</protein>
<sequence>MMSCCPSFFRRSPCVICCWAWLISRNSTIFLIPSVAASNCPAESRKLSTICIMLTPSNKSFSPAAYFS</sequence>
<gene>
    <name evidence="2" type="ORF">PR001_g14003</name>
</gene>
<evidence type="ECO:0000256" key="1">
    <source>
        <dbReference type="SAM" id="SignalP"/>
    </source>
</evidence>
<accession>A0A6A3LHW6</accession>
<organism evidence="2 3">
    <name type="scientific">Phytophthora rubi</name>
    <dbReference type="NCBI Taxonomy" id="129364"/>
    <lineage>
        <taxon>Eukaryota</taxon>
        <taxon>Sar</taxon>
        <taxon>Stramenopiles</taxon>
        <taxon>Oomycota</taxon>
        <taxon>Peronosporomycetes</taxon>
        <taxon>Peronosporales</taxon>
        <taxon>Peronosporaceae</taxon>
        <taxon>Phytophthora</taxon>
    </lineage>
</organism>
<comment type="caution">
    <text evidence="2">The sequence shown here is derived from an EMBL/GenBank/DDBJ whole genome shotgun (WGS) entry which is preliminary data.</text>
</comment>
<reference evidence="2 3" key="1">
    <citation type="submission" date="2018-09" db="EMBL/GenBank/DDBJ databases">
        <title>Genomic investigation of the strawberry pathogen Phytophthora fragariae indicates pathogenicity is determined by transcriptional variation in three key races.</title>
        <authorList>
            <person name="Adams T.M."/>
            <person name="Armitage A.D."/>
            <person name="Sobczyk M.K."/>
            <person name="Bates H.J."/>
            <person name="Dunwell J.M."/>
            <person name="Nellist C.F."/>
            <person name="Harrison R.J."/>
        </authorList>
    </citation>
    <scope>NUCLEOTIDE SEQUENCE [LARGE SCALE GENOMIC DNA]</scope>
    <source>
        <strain evidence="2 3">SCRP249</strain>
    </source>
</reference>
<feature type="chain" id="PRO_5025386680" description="Secreted protein" evidence="1">
    <location>
        <begin position="38"/>
        <end position="68"/>
    </location>
</feature>
<dbReference type="EMBL" id="QXFV01000984">
    <property type="protein sequence ID" value="KAE9018962.1"/>
    <property type="molecule type" value="Genomic_DNA"/>
</dbReference>
<dbReference type="Proteomes" id="UP000429607">
    <property type="component" value="Unassembled WGS sequence"/>
</dbReference>
<keyword evidence="1" id="KW-0732">Signal</keyword>
<feature type="signal peptide" evidence="1">
    <location>
        <begin position="1"/>
        <end position="37"/>
    </location>
</feature>
<name>A0A6A3LHW6_9STRA</name>
<proteinExistence type="predicted"/>
<dbReference type="AlphaFoldDB" id="A0A6A3LHW6"/>